<keyword evidence="1" id="KW-0472">Membrane</keyword>
<keyword evidence="1" id="KW-1133">Transmembrane helix</keyword>
<dbReference type="Gramene" id="mRNA:HanXRQr2_Chr04g0165391">
    <property type="protein sequence ID" value="CDS:HanXRQr2_Chr04g0165391.1"/>
    <property type="gene ID" value="HanXRQr2_Chr04g0165391"/>
</dbReference>
<evidence type="ECO:0000313" key="2">
    <source>
        <dbReference type="EMBL" id="KAF5810097.1"/>
    </source>
</evidence>
<organism evidence="2 3">
    <name type="scientific">Helianthus annuus</name>
    <name type="common">Common sunflower</name>
    <dbReference type="NCBI Taxonomy" id="4232"/>
    <lineage>
        <taxon>Eukaryota</taxon>
        <taxon>Viridiplantae</taxon>
        <taxon>Streptophyta</taxon>
        <taxon>Embryophyta</taxon>
        <taxon>Tracheophyta</taxon>
        <taxon>Spermatophyta</taxon>
        <taxon>Magnoliopsida</taxon>
        <taxon>eudicotyledons</taxon>
        <taxon>Gunneridae</taxon>
        <taxon>Pentapetalae</taxon>
        <taxon>asterids</taxon>
        <taxon>campanulids</taxon>
        <taxon>Asterales</taxon>
        <taxon>Asteraceae</taxon>
        <taxon>Asteroideae</taxon>
        <taxon>Heliantheae alliance</taxon>
        <taxon>Heliantheae</taxon>
        <taxon>Helianthus</taxon>
    </lineage>
</organism>
<keyword evidence="1" id="KW-0812">Transmembrane</keyword>
<dbReference type="Proteomes" id="UP000215914">
    <property type="component" value="Unassembled WGS sequence"/>
</dbReference>
<dbReference type="AlphaFoldDB" id="A0A9K3NR82"/>
<comment type="caution">
    <text evidence="2">The sequence shown here is derived from an EMBL/GenBank/DDBJ whole genome shotgun (WGS) entry which is preliminary data.</text>
</comment>
<name>A0A9K3NR82_HELAN</name>
<feature type="transmembrane region" description="Helical" evidence="1">
    <location>
        <begin position="29"/>
        <end position="49"/>
    </location>
</feature>
<evidence type="ECO:0000256" key="1">
    <source>
        <dbReference type="SAM" id="Phobius"/>
    </source>
</evidence>
<keyword evidence="3" id="KW-1185">Reference proteome</keyword>
<evidence type="ECO:0000313" key="3">
    <source>
        <dbReference type="Proteomes" id="UP000215914"/>
    </source>
</evidence>
<proteinExistence type="predicted"/>
<gene>
    <name evidence="2" type="ORF">HanXRQr2_Chr04g0165391</name>
</gene>
<reference evidence="2" key="1">
    <citation type="journal article" date="2017" name="Nature">
        <title>The sunflower genome provides insights into oil metabolism, flowering and Asterid evolution.</title>
        <authorList>
            <person name="Badouin H."/>
            <person name="Gouzy J."/>
            <person name="Grassa C.J."/>
            <person name="Murat F."/>
            <person name="Staton S.E."/>
            <person name="Cottret L."/>
            <person name="Lelandais-Briere C."/>
            <person name="Owens G.L."/>
            <person name="Carrere S."/>
            <person name="Mayjonade B."/>
            <person name="Legrand L."/>
            <person name="Gill N."/>
            <person name="Kane N.C."/>
            <person name="Bowers J.E."/>
            <person name="Hubner S."/>
            <person name="Bellec A."/>
            <person name="Berard A."/>
            <person name="Berges H."/>
            <person name="Blanchet N."/>
            <person name="Boniface M.C."/>
            <person name="Brunel D."/>
            <person name="Catrice O."/>
            <person name="Chaidir N."/>
            <person name="Claudel C."/>
            <person name="Donnadieu C."/>
            <person name="Faraut T."/>
            <person name="Fievet G."/>
            <person name="Helmstetter N."/>
            <person name="King M."/>
            <person name="Knapp S.J."/>
            <person name="Lai Z."/>
            <person name="Le Paslier M.C."/>
            <person name="Lippi Y."/>
            <person name="Lorenzon L."/>
            <person name="Mandel J.R."/>
            <person name="Marage G."/>
            <person name="Marchand G."/>
            <person name="Marquand E."/>
            <person name="Bret-Mestries E."/>
            <person name="Morien E."/>
            <person name="Nambeesan S."/>
            <person name="Nguyen T."/>
            <person name="Pegot-Espagnet P."/>
            <person name="Pouilly N."/>
            <person name="Raftis F."/>
            <person name="Sallet E."/>
            <person name="Schiex T."/>
            <person name="Thomas J."/>
            <person name="Vandecasteele C."/>
            <person name="Vares D."/>
            <person name="Vear F."/>
            <person name="Vautrin S."/>
            <person name="Crespi M."/>
            <person name="Mangin B."/>
            <person name="Burke J.M."/>
            <person name="Salse J."/>
            <person name="Munos S."/>
            <person name="Vincourt P."/>
            <person name="Rieseberg L.H."/>
            <person name="Langlade N.B."/>
        </authorList>
    </citation>
    <scope>NUCLEOTIDE SEQUENCE</scope>
    <source>
        <tissue evidence="2">Leaves</tissue>
    </source>
</reference>
<sequence length="53" mass="6023">MTFGQSSFVVLLQPRALFQASLHQGLVSLVFLLCFLTRVIFLLLPHLLFGSRF</sequence>
<reference evidence="2" key="2">
    <citation type="submission" date="2020-06" db="EMBL/GenBank/DDBJ databases">
        <title>Helianthus annuus Genome sequencing and assembly Release 2.</title>
        <authorList>
            <person name="Gouzy J."/>
            <person name="Langlade N."/>
            <person name="Munos S."/>
        </authorList>
    </citation>
    <scope>NUCLEOTIDE SEQUENCE</scope>
    <source>
        <tissue evidence="2">Leaves</tissue>
    </source>
</reference>
<accession>A0A9K3NR82</accession>
<dbReference type="EMBL" id="MNCJ02000319">
    <property type="protein sequence ID" value="KAF5810097.1"/>
    <property type="molecule type" value="Genomic_DNA"/>
</dbReference>
<protein>
    <submittedName>
        <fullName evidence="2">Uncharacterized protein</fullName>
    </submittedName>
</protein>